<evidence type="ECO:0000313" key="2">
    <source>
        <dbReference type="Proteomes" id="UP001186944"/>
    </source>
</evidence>
<name>A0AA88XVD1_PINIB</name>
<protein>
    <submittedName>
        <fullName evidence="1">Uncharacterized protein</fullName>
    </submittedName>
</protein>
<proteinExistence type="predicted"/>
<evidence type="ECO:0000313" key="1">
    <source>
        <dbReference type="EMBL" id="KAK3088418.1"/>
    </source>
</evidence>
<reference evidence="1" key="1">
    <citation type="submission" date="2019-08" db="EMBL/GenBank/DDBJ databases">
        <title>The improved chromosome-level genome for the pearl oyster Pinctada fucata martensii using PacBio sequencing and Hi-C.</title>
        <authorList>
            <person name="Zheng Z."/>
        </authorList>
    </citation>
    <scope>NUCLEOTIDE SEQUENCE</scope>
    <source>
        <strain evidence="1">ZZ-2019</strain>
        <tissue evidence="1">Adductor muscle</tissue>
    </source>
</reference>
<keyword evidence="2" id="KW-1185">Reference proteome</keyword>
<dbReference type="Proteomes" id="UP001186944">
    <property type="component" value="Unassembled WGS sequence"/>
</dbReference>
<comment type="caution">
    <text evidence="1">The sequence shown here is derived from an EMBL/GenBank/DDBJ whole genome shotgun (WGS) entry which is preliminary data.</text>
</comment>
<sequence>MLIGTLSKIETGNGQNRIVRTIDRDSVVKNAPKAPVGMESQKEGADVKVDDVVSSDTYIVYRCKKMGCGGMADRLRGMINVYLLSLLTGRKFGIIHSTPCKLTEYLQPNTLDWTIDEKSLEGKSSENHNFLEKKKLPSNDMATYFKKEVVYIVSNADMTNYIRRDKGVPKILPWLNQLTTADIYKFVLDRLFKPSDMMKQEIDKFQAEVGNRKLICAHYRMGKNPSMPYDLVEIQVAKKIY</sequence>
<dbReference type="AlphaFoldDB" id="A0AA88XVD1"/>
<dbReference type="EMBL" id="VSWD01000011">
    <property type="protein sequence ID" value="KAK3088418.1"/>
    <property type="molecule type" value="Genomic_DNA"/>
</dbReference>
<gene>
    <name evidence="1" type="ORF">FSP39_018933</name>
</gene>
<accession>A0AA88XVD1</accession>
<organism evidence="1 2">
    <name type="scientific">Pinctada imbricata</name>
    <name type="common">Atlantic pearl-oyster</name>
    <name type="synonym">Pinctada martensii</name>
    <dbReference type="NCBI Taxonomy" id="66713"/>
    <lineage>
        <taxon>Eukaryota</taxon>
        <taxon>Metazoa</taxon>
        <taxon>Spiralia</taxon>
        <taxon>Lophotrochozoa</taxon>
        <taxon>Mollusca</taxon>
        <taxon>Bivalvia</taxon>
        <taxon>Autobranchia</taxon>
        <taxon>Pteriomorphia</taxon>
        <taxon>Pterioida</taxon>
        <taxon>Pterioidea</taxon>
        <taxon>Pteriidae</taxon>
        <taxon>Pinctada</taxon>
    </lineage>
</organism>